<feature type="domain" description="Arb2" evidence="2">
    <location>
        <begin position="88"/>
        <end position="202"/>
    </location>
</feature>
<proteinExistence type="predicted"/>
<organism evidence="3 4">
    <name type="scientific">Crenichthys baileyi</name>
    <name type="common">White River springfish</name>
    <dbReference type="NCBI Taxonomy" id="28760"/>
    <lineage>
        <taxon>Eukaryota</taxon>
        <taxon>Metazoa</taxon>
        <taxon>Chordata</taxon>
        <taxon>Craniata</taxon>
        <taxon>Vertebrata</taxon>
        <taxon>Euteleostomi</taxon>
        <taxon>Actinopterygii</taxon>
        <taxon>Neopterygii</taxon>
        <taxon>Teleostei</taxon>
        <taxon>Neoteleostei</taxon>
        <taxon>Acanthomorphata</taxon>
        <taxon>Ovalentaria</taxon>
        <taxon>Atherinomorphae</taxon>
        <taxon>Cyprinodontiformes</taxon>
        <taxon>Goodeidae</taxon>
        <taxon>Crenichthys</taxon>
    </lineage>
</organism>
<dbReference type="PANTHER" id="PTHR21357">
    <property type="entry name" value="FAM172 FAMILY PROTEIN HOMOLOG CG10038"/>
    <property type="match status" value="1"/>
</dbReference>
<feature type="compositionally biased region" description="Basic and acidic residues" evidence="1">
    <location>
        <begin position="124"/>
        <end position="158"/>
    </location>
</feature>
<dbReference type="InterPro" id="IPR048263">
    <property type="entry name" value="Arb2"/>
</dbReference>
<reference evidence="3 4" key="1">
    <citation type="submission" date="2021-06" db="EMBL/GenBank/DDBJ databases">
        <authorList>
            <person name="Palmer J.M."/>
        </authorList>
    </citation>
    <scope>NUCLEOTIDE SEQUENCE [LARGE SCALE GENOMIC DNA]</scope>
    <source>
        <strain evidence="3 4">MEX-2019</strain>
        <tissue evidence="3">Muscle</tissue>
    </source>
</reference>
<keyword evidence="4" id="KW-1185">Reference proteome</keyword>
<evidence type="ECO:0000313" key="3">
    <source>
        <dbReference type="EMBL" id="KAK5598878.1"/>
    </source>
</evidence>
<dbReference type="EMBL" id="JAHHUM010002991">
    <property type="protein sequence ID" value="KAK5598878.1"/>
    <property type="molecule type" value="Genomic_DNA"/>
</dbReference>
<dbReference type="InterPro" id="IPR053858">
    <property type="entry name" value="Arb2_dom"/>
</dbReference>
<accession>A0AAV9QPL9</accession>
<evidence type="ECO:0000256" key="1">
    <source>
        <dbReference type="SAM" id="MobiDB-lite"/>
    </source>
</evidence>
<gene>
    <name evidence="3" type="ORF">CRENBAI_002662</name>
</gene>
<protein>
    <recommendedName>
        <fullName evidence="2">Arb2 domain-containing protein</fullName>
    </recommendedName>
</protein>
<dbReference type="AlphaFoldDB" id="A0AAV9QPL9"/>
<name>A0AAV9QPL9_9TELE</name>
<dbReference type="Pfam" id="PF22749">
    <property type="entry name" value="Arb2"/>
    <property type="match status" value="1"/>
</dbReference>
<dbReference type="GO" id="GO:0035197">
    <property type="term" value="F:siRNA binding"/>
    <property type="evidence" value="ECO:0007669"/>
    <property type="project" value="TreeGrafter"/>
</dbReference>
<dbReference type="PANTHER" id="PTHR21357:SF6">
    <property type="entry name" value="COTRANSCRIPTIONAL REGULATOR FAM172A HOMOLOG"/>
    <property type="match status" value="1"/>
</dbReference>
<feature type="region of interest" description="Disordered" evidence="1">
    <location>
        <begin position="106"/>
        <end position="158"/>
    </location>
</feature>
<feature type="region of interest" description="Disordered" evidence="1">
    <location>
        <begin position="1"/>
        <end position="48"/>
    </location>
</feature>
<comment type="caution">
    <text evidence="3">The sequence shown here is derived from an EMBL/GenBank/DDBJ whole genome shotgun (WGS) entry which is preliminary data.</text>
</comment>
<evidence type="ECO:0000313" key="4">
    <source>
        <dbReference type="Proteomes" id="UP001311232"/>
    </source>
</evidence>
<sequence length="209" mass="23719">MGGLEPGDRREEKRAVEKRKGIQLDKGALHGKLAHTEAETDEVTQSRVALTEREGEQQSAALFVVPSYVGTCRQRSAKEGPEHGGEGREGYGVLVLNPNENYLEVEKPAKVSPNDFSTEPSDEPAEKRERKDEQESKKKREFYEKYRNPQKETETERIPIRENSSSEEHVLYVWDQFVFKAAAKNIFIIAHSYGGLSFVELICYCNAVK</sequence>
<dbReference type="GO" id="GO:0005634">
    <property type="term" value="C:nucleus"/>
    <property type="evidence" value="ECO:0007669"/>
    <property type="project" value="TreeGrafter"/>
</dbReference>
<dbReference type="Proteomes" id="UP001311232">
    <property type="component" value="Unassembled WGS sequence"/>
</dbReference>
<feature type="compositionally biased region" description="Basic and acidic residues" evidence="1">
    <location>
        <begin position="1"/>
        <end position="23"/>
    </location>
</feature>
<evidence type="ECO:0000259" key="2">
    <source>
        <dbReference type="Pfam" id="PF22749"/>
    </source>
</evidence>
<dbReference type="GO" id="GO:0031048">
    <property type="term" value="P:regulatory ncRNA-mediated heterochromatin formation"/>
    <property type="evidence" value="ECO:0007669"/>
    <property type="project" value="TreeGrafter"/>
</dbReference>